<feature type="compositionally biased region" description="Polar residues" evidence="1">
    <location>
        <begin position="104"/>
        <end position="118"/>
    </location>
</feature>
<name>A0A4Z2IRA3_9TELE</name>
<dbReference type="EMBL" id="SRLO01000058">
    <property type="protein sequence ID" value="TNN80064.1"/>
    <property type="molecule type" value="Genomic_DNA"/>
</dbReference>
<feature type="region of interest" description="Disordered" evidence="1">
    <location>
        <begin position="100"/>
        <end position="130"/>
    </location>
</feature>
<reference evidence="2 3" key="1">
    <citation type="submission" date="2019-03" db="EMBL/GenBank/DDBJ databases">
        <title>First draft genome of Liparis tanakae, snailfish: a comprehensive survey of snailfish specific genes.</title>
        <authorList>
            <person name="Kim W."/>
            <person name="Song I."/>
            <person name="Jeong J.-H."/>
            <person name="Kim D."/>
            <person name="Kim S."/>
            <person name="Ryu S."/>
            <person name="Song J.Y."/>
            <person name="Lee S.K."/>
        </authorList>
    </citation>
    <scope>NUCLEOTIDE SEQUENCE [LARGE SCALE GENOMIC DNA]</scope>
    <source>
        <tissue evidence="2">Muscle</tissue>
    </source>
</reference>
<comment type="caution">
    <text evidence="2">The sequence shown here is derived from an EMBL/GenBank/DDBJ whole genome shotgun (WGS) entry which is preliminary data.</text>
</comment>
<evidence type="ECO:0000313" key="2">
    <source>
        <dbReference type="EMBL" id="TNN80064.1"/>
    </source>
</evidence>
<proteinExistence type="predicted"/>
<feature type="compositionally biased region" description="Basic and acidic residues" evidence="1">
    <location>
        <begin position="45"/>
        <end position="58"/>
    </location>
</feature>
<evidence type="ECO:0000313" key="3">
    <source>
        <dbReference type="Proteomes" id="UP000314294"/>
    </source>
</evidence>
<dbReference type="AlphaFoldDB" id="A0A4Z2IRA3"/>
<organism evidence="2 3">
    <name type="scientific">Liparis tanakae</name>
    <name type="common">Tanaka's snailfish</name>
    <dbReference type="NCBI Taxonomy" id="230148"/>
    <lineage>
        <taxon>Eukaryota</taxon>
        <taxon>Metazoa</taxon>
        <taxon>Chordata</taxon>
        <taxon>Craniata</taxon>
        <taxon>Vertebrata</taxon>
        <taxon>Euteleostomi</taxon>
        <taxon>Actinopterygii</taxon>
        <taxon>Neopterygii</taxon>
        <taxon>Teleostei</taxon>
        <taxon>Neoteleostei</taxon>
        <taxon>Acanthomorphata</taxon>
        <taxon>Eupercaria</taxon>
        <taxon>Perciformes</taxon>
        <taxon>Cottioidei</taxon>
        <taxon>Cottales</taxon>
        <taxon>Liparidae</taxon>
        <taxon>Liparis</taxon>
    </lineage>
</organism>
<dbReference type="Proteomes" id="UP000314294">
    <property type="component" value="Unassembled WGS sequence"/>
</dbReference>
<keyword evidence="3" id="KW-1185">Reference proteome</keyword>
<sequence length="175" mass="18857">MADCLMQSTWSENRAGHKSLERSCRWVRVLLSIIVFIPPSTFQKADKDREVAGGKSDEEQWNEASSASGPVLVTAIPSQMPGIVAAGHVQLLFSRWSAQPPPDTSYTSPAESSVTPSSLRGGCSPKPAETVPRSVFVRGSRDLLEVTSLKVLGDPTHCGSDGGEATDDEWRLAFN</sequence>
<protein>
    <submittedName>
        <fullName evidence="2">Uncharacterized protein</fullName>
    </submittedName>
</protein>
<feature type="region of interest" description="Disordered" evidence="1">
    <location>
        <begin position="45"/>
        <end position="66"/>
    </location>
</feature>
<evidence type="ECO:0000256" key="1">
    <source>
        <dbReference type="SAM" id="MobiDB-lite"/>
    </source>
</evidence>
<accession>A0A4Z2IRA3</accession>
<gene>
    <name evidence="2" type="ORF">EYF80_009716</name>
</gene>